<sequence>MRVVVNALSATNLSGRRVLLGHVSRLARWTAGRHEYCVLYHRANRDIRRDLGPNV</sequence>
<organism evidence="1">
    <name type="scientific">marine sediment metagenome</name>
    <dbReference type="NCBI Taxonomy" id="412755"/>
    <lineage>
        <taxon>unclassified sequences</taxon>
        <taxon>metagenomes</taxon>
        <taxon>ecological metagenomes</taxon>
    </lineage>
</organism>
<accession>X0VY62</accession>
<dbReference type="EMBL" id="BARS01036651">
    <property type="protein sequence ID" value="GAG17383.1"/>
    <property type="molecule type" value="Genomic_DNA"/>
</dbReference>
<name>X0VY62_9ZZZZ</name>
<proteinExistence type="predicted"/>
<dbReference type="AlphaFoldDB" id="X0VY62"/>
<gene>
    <name evidence="1" type="ORF">S01H1_56304</name>
</gene>
<feature type="non-terminal residue" evidence="1">
    <location>
        <position position="55"/>
    </location>
</feature>
<protein>
    <submittedName>
        <fullName evidence="1">Uncharacterized protein</fullName>
    </submittedName>
</protein>
<reference evidence="1" key="1">
    <citation type="journal article" date="2014" name="Front. Microbiol.">
        <title>High frequency of phylogenetically diverse reductive dehalogenase-homologous genes in deep subseafloor sedimentary metagenomes.</title>
        <authorList>
            <person name="Kawai M."/>
            <person name="Futagami T."/>
            <person name="Toyoda A."/>
            <person name="Takaki Y."/>
            <person name="Nishi S."/>
            <person name="Hori S."/>
            <person name="Arai W."/>
            <person name="Tsubouchi T."/>
            <person name="Morono Y."/>
            <person name="Uchiyama I."/>
            <person name="Ito T."/>
            <person name="Fujiyama A."/>
            <person name="Inagaki F."/>
            <person name="Takami H."/>
        </authorList>
    </citation>
    <scope>NUCLEOTIDE SEQUENCE</scope>
    <source>
        <strain evidence="1">Expedition CK06-06</strain>
    </source>
</reference>
<comment type="caution">
    <text evidence="1">The sequence shown here is derived from an EMBL/GenBank/DDBJ whole genome shotgun (WGS) entry which is preliminary data.</text>
</comment>
<evidence type="ECO:0000313" key="1">
    <source>
        <dbReference type="EMBL" id="GAG17383.1"/>
    </source>
</evidence>